<feature type="region of interest" description="Disordered" evidence="1">
    <location>
        <begin position="115"/>
        <end position="260"/>
    </location>
</feature>
<reference evidence="2 3" key="1">
    <citation type="submission" date="2008-07" db="EMBL/GenBank/DDBJ databases">
        <authorList>
            <person name="El-Sayed N."/>
            <person name="Caler E."/>
            <person name="Inman J."/>
            <person name="Amedeo P."/>
            <person name="Hass B."/>
            <person name="Wortman J."/>
        </authorList>
    </citation>
    <scope>NUCLEOTIDE SEQUENCE [LARGE SCALE GENOMIC DNA]</scope>
    <source>
        <strain evidence="3">ATCC 50983 / TXsc</strain>
    </source>
</reference>
<dbReference type="Proteomes" id="UP000007800">
    <property type="component" value="Unassembled WGS sequence"/>
</dbReference>
<feature type="compositionally biased region" description="Basic and acidic residues" evidence="1">
    <location>
        <begin position="145"/>
        <end position="172"/>
    </location>
</feature>
<name>C5L422_PERM5</name>
<dbReference type="InParanoid" id="C5L422"/>
<feature type="compositionally biased region" description="Basic and acidic residues" evidence="1">
    <location>
        <begin position="186"/>
        <end position="216"/>
    </location>
</feature>
<proteinExistence type="predicted"/>
<dbReference type="GeneID" id="9041886"/>
<dbReference type="EMBL" id="GG678948">
    <property type="protein sequence ID" value="EER08520.1"/>
    <property type="molecule type" value="Genomic_DNA"/>
</dbReference>
<protein>
    <submittedName>
        <fullName evidence="2">Uncharacterized protein</fullName>
    </submittedName>
</protein>
<keyword evidence="3" id="KW-1185">Reference proteome</keyword>
<dbReference type="AlphaFoldDB" id="C5L422"/>
<gene>
    <name evidence="2" type="ORF">Pmar_PMAR003887</name>
</gene>
<evidence type="ECO:0000313" key="3">
    <source>
        <dbReference type="Proteomes" id="UP000007800"/>
    </source>
</evidence>
<sequence>MSSSWNRSPSTRQVAPRPRPKPVKANKMYGWSDDEYVEGESPRSDGGDNVEHLPAREHVVPNEAKGWYRGLDNRWRRARITTTPVLTVKLDHKGQVVHAKSSAERLAMLKSKLLSGGKTAEGKDEEEEAPVEAAAAAAVSNNEQGVRDLSEGREADTDDTPKASRIKVSVDKRKTRSSTIDEVDGEESRKRRRAGEENKKEEELQVEDKKADDGRSPKRKTSGSPRKEGSSSPSVEARQRQLRAKLLGSKRNSDDGGGAG</sequence>
<organism evidence="3">
    <name type="scientific">Perkinsus marinus (strain ATCC 50983 / TXsc)</name>
    <dbReference type="NCBI Taxonomy" id="423536"/>
    <lineage>
        <taxon>Eukaryota</taxon>
        <taxon>Sar</taxon>
        <taxon>Alveolata</taxon>
        <taxon>Perkinsozoa</taxon>
        <taxon>Perkinsea</taxon>
        <taxon>Perkinsida</taxon>
        <taxon>Perkinsidae</taxon>
        <taxon>Perkinsus</taxon>
    </lineage>
</organism>
<evidence type="ECO:0000256" key="1">
    <source>
        <dbReference type="SAM" id="MobiDB-lite"/>
    </source>
</evidence>
<evidence type="ECO:0000313" key="2">
    <source>
        <dbReference type="EMBL" id="EER08520.1"/>
    </source>
</evidence>
<feature type="compositionally biased region" description="Basic and acidic residues" evidence="1">
    <location>
        <begin position="40"/>
        <end position="55"/>
    </location>
</feature>
<dbReference type="RefSeq" id="XP_002776704.1">
    <property type="nucleotide sequence ID" value="XM_002776658.1"/>
</dbReference>
<feature type="region of interest" description="Disordered" evidence="1">
    <location>
        <begin position="1"/>
        <end position="55"/>
    </location>
</feature>
<accession>C5L422</accession>
<feature type="compositionally biased region" description="Polar residues" evidence="1">
    <location>
        <begin position="1"/>
        <end position="13"/>
    </location>
</feature>